<gene>
    <name evidence="2" type="ORF">AJ80_05486</name>
</gene>
<evidence type="ECO:0000313" key="3">
    <source>
        <dbReference type="Proteomes" id="UP000224634"/>
    </source>
</evidence>
<dbReference type="Proteomes" id="UP000224634">
    <property type="component" value="Unassembled WGS sequence"/>
</dbReference>
<dbReference type="EMBL" id="PDNA01000081">
    <property type="protein sequence ID" value="PGH15621.1"/>
    <property type="molecule type" value="Genomic_DNA"/>
</dbReference>
<dbReference type="AlphaFoldDB" id="A0A2B7Y3K0"/>
<comment type="caution">
    <text evidence="2">The sequence shown here is derived from an EMBL/GenBank/DDBJ whole genome shotgun (WGS) entry which is preliminary data.</text>
</comment>
<accession>A0A2B7Y3K0</accession>
<keyword evidence="3" id="KW-1185">Reference proteome</keyword>
<feature type="chain" id="PRO_5012248048" evidence="1">
    <location>
        <begin position="20"/>
        <end position="60"/>
    </location>
</feature>
<evidence type="ECO:0000256" key="1">
    <source>
        <dbReference type="SAM" id="SignalP"/>
    </source>
</evidence>
<name>A0A2B7Y3K0_POLH7</name>
<keyword evidence="1" id="KW-0732">Signal</keyword>
<evidence type="ECO:0000313" key="2">
    <source>
        <dbReference type="EMBL" id="PGH15621.1"/>
    </source>
</evidence>
<sequence length="60" mass="6494">MRWLLKAPLLLGPFWLSFQRNTTPGSSITGDGVSTNTDILASYAPVDEGTSGTEAMHQQQ</sequence>
<protein>
    <submittedName>
        <fullName evidence="2">Uncharacterized protein</fullName>
    </submittedName>
</protein>
<organism evidence="2 3">
    <name type="scientific">Polytolypa hystricis (strain UAMH7299)</name>
    <dbReference type="NCBI Taxonomy" id="1447883"/>
    <lineage>
        <taxon>Eukaryota</taxon>
        <taxon>Fungi</taxon>
        <taxon>Dikarya</taxon>
        <taxon>Ascomycota</taxon>
        <taxon>Pezizomycotina</taxon>
        <taxon>Eurotiomycetes</taxon>
        <taxon>Eurotiomycetidae</taxon>
        <taxon>Onygenales</taxon>
        <taxon>Onygenales incertae sedis</taxon>
        <taxon>Polytolypa</taxon>
    </lineage>
</organism>
<feature type="signal peptide" evidence="1">
    <location>
        <begin position="1"/>
        <end position="19"/>
    </location>
</feature>
<proteinExistence type="predicted"/>
<reference evidence="2 3" key="1">
    <citation type="submission" date="2017-10" db="EMBL/GenBank/DDBJ databases">
        <title>Comparative genomics in systemic dimorphic fungi from Ajellomycetaceae.</title>
        <authorList>
            <person name="Munoz J.F."/>
            <person name="Mcewen J.G."/>
            <person name="Clay O.K."/>
            <person name="Cuomo C.A."/>
        </authorList>
    </citation>
    <scope>NUCLEOTIDE SEQUENCE [LARGE SCALE GENOMIC DNA]</scope>
    <source>
        <strain evidence="2 3">UAMH7299</strain>
    </source>
</reference>